<evidence type="ECO:0000259" key="1">
    <source>
        <dbReference type="PROSITE" id="PS50097"/>
    </source>
</evidence>
<sequence>MATRTLRSLAVAFGRGLKVHVGKTPDIFYVHEDLICSSSEFFRNAINGGWRKSDDRVIQLANDPPDAFGLYIQWLYTKRIPSGDFENTKSLIEQEYAQLGVAYVLGEKLQDLAFKNAIIDALIEVTDILMVSGKPCFPRPDTVRYIYEGTPGPCGVRRLLVDFFMYHGDREWAISLRLNYPKAFLQDLAMSLFLRQTDSCGALESITLSDKCIYH</sequence>
<dbReference type="InterPro" id="IPR011333">
    <property type="entry name" value="SKP1/BTB/POZ_sf"/>
</dbReference>
<dbReference type="Proteomes" id="UP000250140">
    <property type="component" value="Unassembled WGS sequence"/>
</dbReference>
<dbReference type="PANTHER" id="PTHR47843:SF2">
    <property type="entry name" value="BTB DOMAIN-CONTAINING PROTEIN"/>
    <property type="match status" value="1"/>
</dbReference>
<dbReference type="OrthoDB" id="1022638at2759"/>
<dbReference type="Pfam" id="PF00651">
    <property type="entry name" value="BTB"/>
    <property type="match status" value="1"/>
</dbReference>
<dbReference type="Gene3D" id="3.30.710.10">
    <property type="entry name" value="Potassium Channel Kv1.1, Chain A"/>
    <property type="match status" value="1"/>
</dbReference>
<evidence type="ECO:0000313" key="2">
    <source>
        <dbReference type="EMBL" id="OCL08415.1"/>
    </source>
</evidence>
<dbReference type="AlphaFoldDB" id="A0A8E2F165"/>
<dbReference type="EMBL" id="KV749661">
    <property type="protein sequence ID" value="OCL08415.1"/>
    <property type="molecule type" value="Genomic_DNA"/>
</dbReference>
<dbReference type="PROSITE" id="PS50097">
    <property type="entry name" value="BTB"/>
    <property type="match status" value="1"/>
</dbReference>
<dbReference type="InterPro" id="IPR000210">
    <property type="entry name" value="BTB/POZ_dom"/>
</dbReference>
<reference evidence="2 3" key="1">
    <citation type="journal article" date="2016" name="Nat. Commun.">
        <title>Ectomycorrhizal ecology is imprinted in the genome of the dominant symbiotic fungus Cenococcum geophilum.</title>
        <authorList>
            <consortium name="DOE Joint Genome Institute"/>
            <person name="Peter M."/>
            <person name="Kohler A."/>
            <person name="Ohm R.A."/>
            <person name="Kuo A."/>
            <person name="Krutzmann J."/>
            <person name="Morin E."/>
            <person name="Arend M."/>
            <person name="Barry K.W."/>
            <person name="Binder M."/>
            <person name="Choi C."/>
            <person name="Clum A."/>
            <person name="Copeland A."/>
            <person name="Grisel N."/>
            <person name="Haridas S."/>
            <person name="Kipfer T."/>
            <person name="LaButti K."/>
            <person name="Lindquist E."/>
            <person name="Lipzen A."/>
            <person name="Maire R."/>
            <person name="Meier B."/>
            <person name="Mihaltcheva S."/>
            <person name="Molinier V."/>
            <person name="Murat C."/>
            <person name="Poggeler S."/>
            <person name="Quandt C.A."/>
            <person name="Sperisen C."/>
            <person name="Tritt A."/>
            <person name="Tisserant E."/>
            <person name="Crous P.W."/>
            <person name="Henrissat B."/>
            <person name="Nehls U."/>
            <person name="Egli S."/>
            <person name="Spatafora J.W."/>
            <person name="Grigoriev I.V."/>
            <person name="Martin F.M."/>
        </authorList>
    </citation>
    <scope>NUCLEOTIDE SEQUENCE [LARGE SCALE GENOMIC DNA]</scope>
    <source>
        <strain evidence="2 3">CBS 207.34</strain>
    </source>
</reference>
<gene>
    <name evidence="2" type="ORF">AOQ84DRAFT_40631</name>
</gene>
<proteinExistence type="predicted"/>
<keyword evidence="3" id="KW-1185">Reference proteome</keyword>
<feature type="domain" description="BTB" evidence="1">
    <location>
        <begin position="15"/>
        <end position="84"/>
    </location>
</feature>
<accession>A0A8E2F165</accession>
<protein>
    <recommendedName>
        <fullName evidence="1">BTB domain-containing protein</fullName>
    </recommendedName>
</protein>
<evidence type="ECO:0000313" key="3">
    <source>
        <dbReference type="Proteomes" id="UP000250140"/>
    </source>
</evidence>
<dbReference type="CDD" id="cd18186">
    <property type="entry name" value="BTB_POZ_ZBTB_KLHL-like"/>
    <property type="match status" value="1"/>
</dbReference>
<dbReference type="PANTHER" id="PTHR47843">
    <property type="entry name" value="BTB DOMAIN-CONTAINING PROTEIN-RELATED"/>
    <property type="match status" value="1"/>
</dbReference>
<dbReference type="SUPFAM" id="SSF54695">
    <property type="entry name" value="POZ domain"/>
    <property type="match status" value="1"/>
</dbReference>
<name>A0A8E2F165_9PEZI</name>
<organism evidence="2 3">
    <name type="scientific">Glonium stellatum</name>
    <dbReference type="NCBI Taxonomy" id="574774"/>
    <lineage>
        <taxon>Eukaryota</taxon>
        <taxon>Fungi</taxon>
        <taxon>Dikarya</taxon>
        <taxon>Ascomycota</taxon>
        <taxon>Pezizomycotina</taxon>
        <taxon>Dothideomycetes</taxon>
        <taxon>Pleosporomycetidae</taxon>
        <taxon>Gloniales</taxon>
        <taxon>Gloniaceae</taxon>
        <taxon>Glonium</taxon>
    </lineage>
</organism>